<dbReference type="PANTHER" id="PTHR11814">
    <property type="entry name" value="SULFATE TRANSPORTER"/>
    <property type="match status" value="1"/>
</dbReference>
<organism evidence="8 9">
    <name type="scientific">Mortierella polycephala</name>
    <dbReference type="NCBI Taxonomy" id="41804"/>
    <lineage>
        <taxon>Eukaryota</taxon>
        <taxon>Fungi</taxon>
        <taxon>Fungi incertae sedis</taxon>
        <taxon>Mucoromycota</taxon>
        <taxon>Mortierellomycotina</taxon>
        <taxon>Mortierellomycetes</taxon>
        <taxon>Mortierellales</taxon>
        <taxon>Mortierellaceae</taxon>
        <taxon>Mortierella</taxon>
    </lineage>
</organism>
<comment type="subcellular location">
    <subcellularLocation>
        <location evidence="1">Membrane</location>
        <topology evidence="1">Multi-pass membrane protein</topology>
    </subcellularLocation>
</comment>
<feature type="transmembrane region" description="Helical" evidence="6">
    <location>
        <begin position="12"/>
        <end position="28"/>
    </location>
</feature>
<feature type="domain" description="SLC26A/SulP transporter" evidence="7">
    <location>
        <begin position="1"/>
        <end position="182"/>
    </location>
</feature>
<evidence type="ECO:0000256" key="3">
    <source>
        <dbReference type="ARBA" id="ARBA00022989"/>
    </source>
</evidence>
<keyword evidence="2 6" id="KW-0812">Transmembrane</keyword>
<dbReference type="EMBL" id="JAAAJA010000362">
    <property type="protein sequence ID" value="KAG0255198.1"/>
    <property type="molecule type" value="Genomic_DNA"/>
</dbReference>
<feature type="transmembrane region" description="Helical" evidence="6">
    <location>
        <begin position="659"/>
        <end position="690"/>
    </location>
</feature>
<feature type="transmembrane region" description="Helical" evidence="6">
    <location>
        <begin position="600"/>
        <end position="620"/>
    </location>
</feature>
<dbReference type="AlphaFoldDB" id="A0A9P6PZI6"/>
<feature type="transmembrane region" description="Helical" evidence="6">
    <location>
        <begin position="73"/>
        <end position="91"/>
    </location>
</feature>
<accession>A0A9P6PZI6</accession>
<evidence type="ECO:0000313" key="8">
    <source>
        <dbReference type="EMBL" id="KAG0255198.1"/>
    </source>
</evidence>
<dbReference type="Pfam" id="PF00916">
    <property type="entry name" value="Sulfate_transp"/>
    <property type="match status" value="2"/>
</dbReference>
<dbReference type="GO" id="GO:0016020">
    <property type="term" value="C:membrane"/>
    <property type="evidence" value="ECO:0007669"/>
    <property type="project" value="UniProtKB-SubCell"/>
</dbReference>
<proteinExistence type="predicted"/>
<keyword evidence="9" id="KW-1185">Reference proteome</keyword>
<feature type="region of interest" description="Disordered" evidence="5">
    <location>
        <begin position="259"/>
        <end position="285"/>
    </location>
</feature>
<evidence type="ECO:0000256" key="2">
    <source>
        <dbReference type="ARBA" id="ARBA00022692"/>
    </source>
</evidence>
<feature type="transmembrane region" description="Helical" evidence="6">
    <location>
        <begin position="103"/>
        <end position="122"/>
    </location>
</feature>
<evidence type="ECO:0000256" key="5">
    <source>
        <dbReference type="SAM" id="MobiDB-lite"/>
    </source>
</evidence>
<evidence type="ECO:0000256" key="4">
    <source>
        <dbReference type="ARBA" id="ARBA00023136"/>
    </source>
</evidence>
<gene>
    <name evidence="8" type="ORF">BG011_005288</name>
</gene>
<evidence type="ECO:0000256" key="6">
    <source>
        <dbReference type="SAM" id="Phobius"/>
    </source>
</evidence>
<feature type="transmembrane region" description="Helical" evidence="6">
    <location>
        <begin position="563"/>
        <end position="580"/>
    </location>
</feature>
<reference evidence="8" key="1">
    <citation type="journal article" date="2020" name="Fungal Divers.">
        <title>Resolving the Mortierellaceae phylogeny through synthesis of multi-gene phylogenetics and phylogenomics.</title>
        <authorList>
            <person name="Vandepol N."/>
            <person name="Liber J."/>
            <person name="Desiro A."/>
            <person name="Na H."/>
            <person name="Kennedy M."/>
            <person name="Barry K."/>
            <person name="Grigoriev I.V."/>
            <person name="Miller A.N."/>
            <person name="O'Donnell K."/>
            <person name="Stajich J.E."/>
            <person name="Bonito G."/>
        </authorList>
    </citation>
    <scope>NUCLEOTIDE SEQUENCE</scope>
    <source>
        <strain evidence="8">KOD948</strain>
    </source>
</reference>
<feature type="transmembrane region" description="Helical" evidence="6">
    <location>
        <begin position="524"/>
        <end position="542"/>
    </location>
</feature>
<sequence>MAYAMLASLPPVHGLYTSLVPTVLYAVLGTSRHMSTGAFAITSLLLGQFVHKILLDQGYHDSSEPDGEYQSRYLPLCLLLTFIVGGIQIMLSMARMGRWISKHLLPIALVSGFNTASAFHIGTHQLKHWFGVKPPRESGVFGMLRTWIWIIQHFWKDTIWPSLAMGLLAMTLMYVLQRIEHCRRSRSRLTVELSSSMSPPPSPSTSPALPSQCCMDPVHKTNHHQHNDRREDQLRKNIVPSAVSDQSLLTVQDVDLENTDQEDDDSSPGWSPISTPTPNSEQSMLPTLQLPTSYTHLSTRNQRMFVRPAVNTMATAQAGPSQPQIHSPTSLGVAGLTNTGAFGHRQELRRVPNSAPAARVRRYKSFRPPTSLGSNRPRSLIEYSDEQEPLLSRNRSVIPPSSSRRDSISSVSTTSDVEEDGSNSSTSSVVDTAGCGSQPCSQEQEMRTGSWQGRILENWLPQWVPRVHFPIPDIFICVVVFTAATVLFNLDKRYHIEVIGAIPTGLPTATWPPTMLGYRSVHDWVPLLWPGFLMAIIVYVMSLSVAKHFGREYGYEIDADQEMLALGVGSLAGSCFGGYTCTGNLTRSAILAQLGAKTPLASLVGALMVMLSLLWLTVLFERVPNTILAAIVLVSLRSLIAHTFEAKRLWRIGRRKEAIIWWITFISVMLFSIEIGLAVGMATVVVFKLYKHGPRWKRAMARSIKQSATYQRLMLMLGLQSPLFTMSGRGLYTGDDEDDY</sequence>
<feature type="region of interest" description="Disordered" evidence="5">
    <location>
        <begin position="190"/>
        <end position="231"/>
    </location>
</feature>
<feature type="compositionally biased region" description="Low complexity" evidence="5">
    <location>
        <begin position="396"/>
        <end position="415"/>
    </location>
</feature>
<comment type="caution">
    <text evidence="8">The sequence shown here is derived from an EMBL/GenBank/DDBJ whole genome shotgun (WGS) entry which is preliminary data.</text>
</comment>
<dbReference type="GO" id="GO:0055085">
    <property type="term" value="P:transmembrane transport"/>
    <property type="evidence" value="ECO:0007669"/>
    <property type="project" value="InterPro"/>
</dbReference>
<dbReference type="OrthoDB" id="288203at2759"/>
<feature type="transmembrane region" description="Helical" evidence="6">
    <location>
        <begin position="159"/>
        <end position="176"/>
    </location>
</feature>
<evidence type="ECO:0000256" key="1">
    <source>
        <dbReference type="ARBA" id="ARBA00004141"/>
    </source>
</evidence>
<keyword evidence="4 6" id="KW-0472">Membrane</keyword>
<protein>
    <recommendedName>
        <fullName evidence="7">SLC26A/SulP transporter domain-containing protein</fullName>
    </recommendedName>
</protein>
<keyword evidence="3 6" id="KW-1133">Transmembrane helix</keyword>
<feature type="compositionally biased region" description="Polar residues" evidence="5">
    <location>
        <begin position="268"/>
        <end position="285"/>
    </location>
</feature>
<dbReference type="InterPro" id="IPR001902">
    <property type="entry name" value="SLC26A/SulP_fam"/>
</dbReference>
<feature type="transmembrane region" description="Helical" evidence="6">
    <location>
        <begin position="35"/>
        <end position="53"/>
    </location>
</feature>
<evidence type="ECO:0000313" key="9">
    <source>
        <dbReference type="Proteomes" id="UP000726737"/>
    </source>
</evidence>
<feature type="domain" description="SLC26A/SulP transporter" evidence="7">
    <location>
        <begin position="459"/>
        <end position="664"/>
    </location>
</feature>
<dbReference type="InterPro" id="IPR011547">
    <property type="entry name" value="SLC26A/SulP_dom"/>
</dbReference>
<feature type="region of interest" description="Disordered" evidence="5">
    <location>
        <begin position="343"/>
        <end position="442"/>
    </location>
</feature>
<name>A0A9P6PZI6_9FUNG</name>
<feature type="transmembrane region" description="Helical" evidence="6">
    <location>
        <begin position="627"/>
        <end position="644"/>
    </location>
</feature>
<evidence type="ECO:0000259" key="7">
    <source>
        <dbReference type="Pfam" id="PF00916"/>
    </source>
</evidence>
<dbReference type="Proteomes" id="UP000726737">
    <property type="component" value="Unassembled WGS sequence"/>
</dbReference>